<keyword evidence="2" id="KW-1185">Reference proteome</keyword>
<organism evidence="1 2">
    <name type="scientific">Leptidea sinapis</name>
    <dbReference type="NCBI Taxonomy" id="189913"/>
    <lineage>
        <taxon>Eukaryota</taxon>
        <taxon>Metazoa</taxon>
        <taxon>Ecdysozoa</taxon>
        <taxon>Arthropoda</taxon>
        <taxon>Hexapoda</taxon>
        <taxon>Insecta</taxon>
        <taxon>Pterygota</taxon>
        <taxon>Neoptera</taxon>
        <taxon>Endopterygota</taxon>
        <taxon>Lepidoptera</taxon>
        <taxon>Glossata</taxon>
        <taxon>Ditrysia</taxon>
        <taxon>Papilionoidea</taxon>
        <taxon>Pieridae</taxon>
        <taxon>Dismorphiinae</taxon>
        <taxon>Leptidea</taxon>
    </lineage>
</organism>
<dbReference type="Proteomes" id="UP000324832">
    <property type="component" value="Unassembled WGS sequence"/>
</dbReference>
<name>A0A5E4QBI0_9NEOP</name>
<gene>
    <name evidence="1" type="ORF">LSINAPIS_LOCUS6367</name>
</gene>
<accession>A0A5E4QBI0</accession>
<proteinExistence type="predicted"/>
<dbReference type="AlphaFoldDB" id="A0A5E4QBI0"/>
<evidence type="ECO:0000313" key="1">
    <source>
        <dbReference type="EMBL" id="VVC94402.1"/>
    </source>
</evidence>
<dbReference type="EMBL" id="FZQP02002003">
    <property type="protein sequence ID" value="VVC94402.1"/>
    <property type="molecule type" value="Genomic_DNA"/>
</dbReference>
<reference evidence="1 2" key="1">
    <citation type="submission" date="2017-07" db="EMBL/GenBank/DDBJ databases">
        <authorList>
            <person name="Talla V."/>
            <person name="Backstrom N."/>
        </authorList>
    </citation>
    <scope>NUCLEOTIDE SEQUENCE [LARGE SCALE GENOMIC DNA]</scope>
</reference>
<sequence length="95" mass="11625">MMHKISFHCNDCFKPTMRRLANFKPKDEFECYAESYVKGFWDLCEYRKSEDSFLSKTTDKAYSTSFSTNPSAMLWELCWQVYFFIWRLRRPWDVT</sequence>
<evidence type="ECO:0000313" key="2">
    <source>
        <dbReference type="Proteomes" id="UP000324832"/>
    </source>
</evidence>
<protein>
    <submittedName>
        <fullName evidence="1">Uncharacterized protein</fullName>
    </submittedName>
</protein>